<accession>A0ABR3V9A6</accession>
<evidence type="ECO:0000313" key="3">
    <source>
        <dbReference type="Proteomes" id="UP001583172"/>
    </source>
</evidence>
<reference evidence="2 3" key="1">
    <citation type="journal article" date="2024" name="Commun. Biol.">
        <title>Comparative genomic analysis of thermophilic fungi reveals convergent evolutionary adaptations and gene losses.</title>
        <authorList>
            <person name="Steindorff A.S."/>
            <person name="Aguilar-Pontes M.V."/>
            <person name="Robinson A.J."/>
            <person name="Andreopoulos B."/>
            <person name="LaButti K."/>
            <person name="Kuo A."/>
            <person name="Mondo S."/>
            <person name="Riley R."/>
            <person name="Otillar R."/>
            <person name="Haridas S."/>
            <person name="Lipzen A."/>
            <person name="Grimwood J."/>
            <person name="Schmutz J."/>
            <person name="Clum A."/>
            <person name="Reid I.D."/>
            <person name="Moisan M.C."/>
            <person name="Butler G."/>
            <person name="Nguyen T.T.M."/>
            <person name="Dewar K."/>
            <person name="Conant G."/>
            <person name="Drula E."/>
            <person name="Henrissat B."/>
            <person name="Hansel C."/>
            <person name="Singer S."/>
            <person name="Hutchinson M.I."/>
            <person name="de Vries R.P."/>
            <person name="Natvig D.O."/>
            <person name="Powell A.J."/>
            <person name="Tsang A."/>
            <person name="Grigoriev I.V."/>
        </authorList>
    </citation>
    <scope>NUCLEOTIDE SEQUENCE [LARGE SCALE GENOMIC DNA]</scope>
    <source>
        <strain evidence="2 3">CBS 620.91</strain>
    </source>
</reference>
<feature type="region of interest" description="Disordered" evidence="1">
    <location>
        <begin position="1"/>
        <end position="57"/>
    </location>
</feature>
<comment type="caution">
    <text evidence="2">The sequence shown here is derived from an EMBL/GenBank/DDBJ whole genome shotgun (WGS) entry which is preliminary data.</text>
</comment>
<sequence length="108" mass="11897">MSPATPAGGKWTPASKTSTITPLNPKTTPKETPPTTSKLKPVVGRMKPTDPGEATQKMEELDRLKAADEQFARKWKNALLVLLAYVSKWDRELTDKDLGDFIKDIDSG</sequence>
<proteinExistence type="predicted"/>
<organism evidence="2 3">
    <name type="scientific">Humicola insolens</name>
    <name type="common">Soft-rot fungus</name>
    <dbReference type="NCBI Taxonomy" id="85995"/>
    <lineage>
        <taxon>Eukaryota</taxon>
        <taxon>Fungi</taxon>
        <taxon>Dikarya</taxon>
        <taxon>Ascomycota</taxon>
        <taxon>Pezizomycotina</taxon>
        <taxon>Sordariomycetes</taxon>
        <taxon>Sordariomycetidae</taxon>
        <taxon>Sordariales</taxon>
        <taxon>Chaetomiaceae</taxon>
        <taxon>Mycothermus</taxon>
    </lineage>
</organism>
<dbReference type="Proteomes" id="UP001583172">
    <property type="component" value="Unassembled WGS sequence"/>
</dbReference>
<evidence type="ECO:0000256" key="1">
    <source>
        <dbReference type="SAM" id="MobiDB-lite"/>
    </source>
</evidence>
<name>A0ABR3V9A6_HUMIN</name>
<keyword evidence="3" id="KW-1185">Reference proteome</keyword>
<evidence type="ECO:0000313" key="2">
    <source>
        <dbReference type="EMBL" id="KAL1838410.1"/>
    </source>
</evidence>
<protein>
    <submittedName>
        <fullName evidence="2">Uncharacterized protein</fullName>
    </submittedName>
</protein>
<dbReference type="EMBL" id="JAZGSY010000216">
    <property type="protein sequence ID" value="KAL1838410.1"/>
    <property type="molecule type" value="Genomic_DNA"/>
</dbReference>
<gene>
    <name evidence="2" type="ORF">VTJ49DRAFT_2694</name>
</gene>